<accession>A0ABT0NFT4</accession>
<feature type="transmembrane region" description="Helical" evidence="1">
    <location>
        <begin position="207"/>
        <end position="228"/>
    </location>
</feature>
<dbReference type="Pfam" id="PF03845">
    <property type="entry name" value="Spore_permease"/>
    <property type="match status" value="1"/>
</dbReference>
<comment type="caution">
    <text evidence="2">The sequence shown here is derived from an EMBL/GenBank/DDBJ whole genome shotgun (WGS) entry which is preliminary data.</text>
</comment>
<dbReference type="RefSeq" id="WP_249376128.1">
    <property type="nucleotide sequence ID" value="NZ_SNUZ01000004.1"/>
</dbReference>
<feature type="transmembrane region" description="Helical" evidence="1">
    <location>
        <begin position="7"/>
        <end position="27"/>
    </location>
</feature>
<dbReference type="EMBL" id="SNUZ01000004">
    <property type="protein sequence ID" value="MCL3787120.1"/>
    <property type="molecule type" value="Genomic_DNA"/>
</dbReference>
<keyword evidence="3" id="KW-1185">Reference proteome</keyword>
<feature type="transmembrane region" description="Helical" evidence="1">
    <location>
        <begin position="256"/>
        <end position="277"/>
    </location>
</feature>
<dbReference type="Proteomes" id="UP001056693">
    <property type="component" value="Unassembled WGS sequence"/>
</dbReference>
<feature type="transmembrane region" description="Helical" evidence="1">
    <location>
        <begin position="175"/>
        <end position="195"/>
    </location>
</feature>
<name>A0ABT0NFT4_9FIRM</name>
<evidence type="ECO:0000313" key="3">
    <source>
        <dbReference type="Proteomes" id="UP001056693"/>
    </source>
</evidence>
<keyword evidence="1" id="KW-1133">Transmembrane helix</keyword>
<evidence type="ECO:0000256" key="1">
    <source>
        <dbReference type="SAM" id="Phobius"/>
    </source>
</evidence>
<keyword evidence="1" id="KW-0812">Transmembrane</keyword>
<sequence length="346" mass="38472">MKGKITQVYAGLFAVFVFIFLGVKYNYLGTLPLWAVVLEILFMAVVLAVLMLPSYILHKSTGCDVFNVFLNKSSLTKITFSSLYCILFVFASVRFLSLYVDILITALNSNANRFVLAVGILFVCAYSAYKGVFTASRCALIGSVVTAIFIIIFLLGNISDVELSNLYRSNSTDDFFAALFSLLPVCVLPVIFSVISGSFSQSKSAFVWFLVIAFVSSAVLVFFMNTVLADYADGREFPYFILAKNASFGQMTSFDFLYMICISFCSFIIVSLFLCCINESTGVKKRGKNTFIFTSLIFVMYICTEFFPKAKELVQNDIIFAVMCAIYAVVLPIYALFRLKGGKQGD</sequence>
<evidence type="ECO:0008006" key="4">
    <source>
        <dbReference type="Google" id="ProtNLM"/>
    </source>
</evidence>
<reference evidence="2 3" key="1">
    <citation type="submission" date="2019-03" db="EMBL/GenBank/DDBJ databases">
        <authorList>
            <person name="Molinero N."/>
            <person name="Sanchez B."/>
            <person name="Walker A."/>
            <person name="Duncan S."/>
            <person name="Delgado S."/>
            <person name="Margolles A."/>
        </authorList>
    </citation>
    <scope>NUCLEOTIDE SEQUENCE [LARGE SCALE GENOMIC DNA]</scope>
    <source>
        <strain evidence="2 3">IPLA60002</strain>
    </source>
</reference>
<organism evidence="2 3">
    <name type="scientific">Ruminococcus bromii</name>
    <dbReference type="NCBI Taxonomy" id="40518"/>
    <lineage>
        <taxon>Bacteria</taxon>
        <taxon>Bacillati</taxon>
        <taxon>Bacillota</taxon>
        <taxon>Clostridia</taxon>
        <taxon>Eubacteriales</taxon>
        <taxon>Oscillospiraceae</taxon>
        <taxon>Ruminococcus</taxon>
    </lineage>
</organism>
<evidence type="ECO:0000313" key="2">
    <source>
        <dbReference type="EMBL" id="MCL3787120.1"/>
    </source>
</evidence>
<feature type="transmembrane region" description="Helical" evidence="1">
    <location>
        <begin position="289"/>
        <end position="307"/>
    </location>
</feature>
<keyword evidence="1" id="KW-0472">Membrane</keyword>
<feature type="transmembrane region" description="Helical" evidence="1">
    <location>
        <begin position="78"/>
        <end position="99"/>
    </location>
</feature>
<dbReference type="InterPro" id="IPR004761">
    <property type="entry name" value="Spore_GerAB"/>
</dbReference>
<gene>
    <name evidence="2" type="ORF">E2N93_03665</name>
</gene>
<feature type="transmembrane region" description="Helical" evidence="1">
    <location>
        <begin position="138"/>
        <end position="155"/>
    </location>
</feature>
<proteinExistence type="predicted"/>
<feature type="transmembrane region" description="Helical" evidence="1">
    <location>
        <begin position="111"/>
        <end position="129"/>
    </location>
</feature>
<feature type="transmembrane region" description="Helical" evidence="1">
    <location>
        <begin position="319"/>
        <end position="337"/>
    </location>
</feature>
<feature type="transmembrane region" description="Helical" evidence="1">
    <location>
        <begin position="33"/>
        <end position="57"/>
    </location>
</feature>
<protein>
    <recommendedName>
        <fullName evidence="4">Spore germination protein (Amino acid permease)</fullName>
    </recommendedName>
</protein>